<protein>
    <recommendedName>
        <fullName evidence="1">Transposase Helix-turn-helix domain-containing protein</fullName>
    </recommendedName>
</protein>
<feature type="domain" description="Transposase Helix-turn-helix" evidence="1">
    <location>
        <begin position="43"/>
        <end position="88"/>
    </location>
</feature>
<dbReference type="OrthoDB" id="10067002at2759"/>
<organism evidence="2 3">
    <name type="scientific">Synaphobranchus kaupii</name>
    <name type="common">Kaup's arrowtooth eel</name>
    <dbReference type="NCBI Taxonomy" id="118154"/>
    <lineage>
        <taxon>Eukaryota</taxon>
        <taxon>Metazoa</taxon>
        <taxon>Chordata</taxon>
        <taxon>Craniata</taxon>
        <taxon>Vertebrata</taxon>
        <taxon>Euteleostomi</taxon>
        <taxon>Actinopterygii</taxon>
        <taxon>Neopterygii</taxon>
        <taxon>Teleostei</taxon>
        <taxon>Anguilliformes</taxon>
        <taxon>Synaphobranchidae</taxon>
        <taxon>Synaphobranchus</taxon>
    </lineage>
</organism>
<evidence type="ECO:0000313" key="3">
    <source>
        <dbReference type="Proteomes" id="UP001152622"/>
    </source>
</evidence>
<dbReference type="InterPro" id="IPR027805">
    <property type="entry name" value="Transposase_HTH_dom"/>
</dbReference>
<dbReference type="Proteomes" id="UP001152622">
    <property type="component" value="Chromosome 4"/>
</dbReference>
<reference evidence="2" key="1">
    <citation type="journal article" date="2023" name="Science">
        <title>Genome structures resolve the early diversification of teleost fishes.</title>
        <authorList>
            <person name="Parey E."/>
            <person name="Louis A."/>
            <person name="Montfort J."/>
            <person name="Bouchez O."/>
            <person name="Roques C."/>
            <person name="Iampietro C."/>
            <person name="Lluch J."/>
            <person name="Castinel A."/>
            <person name="Donnadieu C."/>
            <person name="Desvignes T."/>
            <person name="Floi Bucao C."/>
            <person name="Jouanno E."/>
            <person name="Wen M."/>
            <person name="Mejri S."/>
            <person name="Dirks R."/>
            <person name="Jansen H."/>
            <person name="Henkel C."/>
            <person name="Chen W.J."/>
            <person name="Zahm M."/>
            <person name="Cabau C."/>
            <person name="Klopp C."/>
            <person name="Thompson A.W."/>
            <person name="Robinson-Rechavi M."/>
            <person name="Braasch I."/>
            <person name="Lecointre G."/>
            <person name="Bobe J."/>
            <person name="Postlethwait J.H."/>
            <person name="Berthelot C."/>
            <person name="Roest Crollius H."/>
            <person name="Guiguen Y."/>
        </authorList>
    </citation>
    <scope>NUCLEOTIDE SEQUENCE</scope>
    <source>
        <strain evidence="2">WJC10195</strain>
    </source>
</reference>
<gene>
    <name evidence="2" type="ORF">SKAU_G00137880</name>
</gene>
<evidence type="ECO:0000259" key="1">
    <source>
        <dbReference type="Pfam" id="PF13613"/>
    </source>
</evidence>
<dbReference type="PANTHER" id="PTHR23080">
    <property type="entry name" value="THAP DOMAIN PROTEIN"/>
    <property type="match status" value="1"/>
</dbReference>
<dbReference type="PANTHER" id="PTHR23080:SF133">
    <property type="entry name" value="SI:CH211-262I1.5-RELATED"/>
    <property type="match status" value="1"/>
</dbReference>
<name>A0A9Q1FRS0_SYNKA</name>
<dbReference type="AlphaFoldDB" id="A0A9Q1FRS0"/>
<evidence type="ECO:0000313" key="2">
    <source>
        <dbReference type="EMBL" id="KAJ8364957.1"/>
    </source>
</evidence>
<accession>A0A9Q1FRS0</accession>
<sequence length="134" mass="15285">MRFWRFIEPATARIVRITRARAASATNTTNDGHHLLTYLRPTPIDELFLFLNHLAAGLSLRELTLRFDIHCSTVSRIIATWTNFLNVLGAVCLWMTPAAVRTCLPPEFSRYQDTQVVIDCNELYCQTPRAGFTV</sequence>
<dbReference type="Pfam" id="PF13613">
    <property type="entry name" value="HTH_Tnp_4"/>
    <property type="match status" value="1"/>
</dbReference>
<proteinExistence type="predicted"/>
<dbReference type="EMBL" id="JAINUF010000004">
    <property type="protein sequence ID" value="KAJ8364957.1"/>
    <property type="molecule type" value="Genomic_DNA"/>
</dbReference>
<keyword evidence="3" id="KW-1185">Reference proteome</keyword>
<comment type="caution">
    <text evidence="2">The sequence shown here is derived from an EMBL/GenBank/DDBJ whole genome shotgun (WGS) entry which is preliminary data.</text>
</comment>